<keyword evidence="2" id="KW-0540">Nuclease</keyword>
<evidence type="ECO:0000259" key="1">
    <source>
        <dbReference type="Pfam" id="PF00773"/>
    </source>
</evidence>
<gene>
    <name evidence="2" type="ORF">D623_10015513</name>
</gene>
<dbReference type="Pfam" id="PF00773">
    <property type="entry name" value="RNB"/>
    <property type="match status" value="1"/>
</dbReference>
<keyword evidence="3" id="KW-1185">Reference proteome</keyword>
<dbReference type="PANTHER" id="PTHR23355">
    <property type="entry name" value="RIBONUCLEASE"/>
    <property type="match status" value="1"/>
</dbReference>
<dbReference type="GO" id="GO:0003723">
    <property type="term" value="F:RNA binding"/>
    <property type="evidence" value="ECO:0007669"/>
    <property type="project" value="InterPro"/>
</dbReference>
<proteinExistence type="predicted"/>
<dbReference type="Proteomes" id="UP000052978">
    <property type="component" value="Unassembled WGS sequence"/>
</dbReference>
<evidence type="ECO:0000313" key="3">
    <source>
        <dbReference type="Proteomes" id="UP000052978"/>
    </source>
</evidence>
<dbReference type="SUPFAM" id="SSF50249">
    <property type="entry name" value="Nucleic acid-binding proteins"/>
    <property type="match status" value="1"/>
</dbReference>
<dbReference type="GO" id="GO:0006402">
    <property type="term" value="P:mRNA catabolic process"/>
    <property type="evidence" value="ECO:0007669"/>
    <property type="project" value="TreeGrafter"/>
</dbReference>
<dbReference type="InterPro" id="IPR050180">
    <property type="entry name" value="RNR_Ribonuclease"/>
</dbReference>
<dbReference type="PANTHER" id="PTHR23355:SF9">
    <property type="entry name" value="DIS3-LIKE EXONUCLEASE 2"/>
    <property type="match status" value="1"/>
</dbReference>
<organism evidence="2 3">
    <name type="scientific">Myotis brandtii</name>
    <name type="common">Brandt's bat</name>
    <dbReference type="NCBI Taxonomy" id="109478"/>
    <lineage>
        <taxon>Eukaryota</taxon>
        <taxon>Metazoa</taxon>
        <taxon>Chordata</taxon>
        <taxon>Craniata</taxon>
        <taxon>Vertebrata</taxon>
        <taxon>Euteleostomi</taxon>
        <taxon>Mammalia</taxon>
        <taxon>Eutheria</taxon>
        <taxon>Laurasiatheria</taxon>
        <taxon>Chiroptera</taxon>
        <taxon>Yangochiroptera</taxon>
        <taxon>Vespertilionidae</taxon>
        <taxon>Myotis</taxon>
    </lineage>
</organism>
<dbReference type="EMBL" id="KE164457">
    <property type="protein sequence ID" value="EPQ18117.1"/>
    <property type="molecule type" value="Genomic_DNA"/>
</dbReference>
<dbReference type="GO" id="GO:0000932">
    <property type="term" value="C:P-body"/>
    <property type="evidence" value="ECO:0007669"/>
    <property type="project" value="TreeGrafter"/>
</dbReference>
<keyword evidence="2" id="KW-0269">Exonuclease</keyword>
<reference evidence="2 3" key="1">
    <citation type="journal article" date="2013" name="Nat. Commun.">
        <title>Genome analysis reveals insights into physiology and longevity of the Brandt's bat Myotis brandtii.</title>
        <authorList>
            <person name="Seim I."/>
            <person name="Fang X."/>
            <person name="Xiong Z."/>
            <person name="Lobanov A.V."/>
            <person name="Huang Z."/>
            <person name="Ma S."/>
            <person name="Feng Y."/>
            <person name="Turanov A.A."/>
            <person name="Zhu Y."/>
            <person name="Lenz T.L."/>
            <person name="Gerashchenko M.V."/>
            <person name="Fan D."/>
            <person name="Hee Yim S."/>
            <person name="Yao X."/>
            <person name="Jordan D."/>
            <person name="Xiong Y."/>
            <person name="Ma Y."/>
            <person name="Lyapunov A.N."/>
            <person name="Chen G."/>
            <person name="Kulakova O.I."/>
            <person name="Sun Y."/>
            <person name="Lee S.G."/>
            <person name="Bronson R.T."/>
            <person name="Moskalev A.A."/>
            <person name="Sunyaev S.R."/>
            <person name="Zhang G."/>
            <person name="Krogh A."/>
            <person name="Wang J."/>
            <person name="Gladyshev V.N."/>
        </authorList>
    </citation>
    <scope>NUCLEOTIDE SEQUENCE [LARGE SCALE GENOMIC DNA]</scope>
</reference>
<dbReference type="GO" id="GO:0010587">
    <property type="term" value="P:miRNA catabolic process"/>
    <property type="evidence" value="ECO:0007669"/>
    <property type="project" value="TreeGrafter"/>
</dbReference>
<sequence>MASVLCAKENRLLPPFFLPMVQLKLAFTLDHETGLPQGCHIYEYRDSNKLVEEFMLLANMAVAHKIYRAFPERALLRRHPPPQTKMLNDLVEFCDQMGLPMDFTSSGALNVSAGGWEVGGGR</sequence>
<dbReference type="AlphaFoldDB" id="S7QAN7"/>
<keyword evidence="2" id="KW-0378">Hydrolase</keyword>
<dbReference type="InterPro" id="IPR001900">
    <property type="entry name" value="RNase_II/R"/>
</dbReference>
<dbReference type="GO" id="GO:0000175">
    <property type="term" value="F:3'-5'-RNA exonuclease activity"/>
    <property type="evidence" value="ECO:0007669"/>
    <property type="project" value="TreeGrafter"/>
</dbReference>
<evidence type="ECO:0000313" key="2">
    <source>
        <dbReference type="EMBL" id="EPQ18117.1"/>
    </source>
</evidence>
<name>S7QAN7_MYOBR</name>
<accession>S7QAN7</accession>
<protein>
    <submittedName>
        <fullName evidence="2">DIS3-like exonuclease 2</fullName>
    </submittedName>
</protein>
<feature type="domain" description="RNB" evidence="1">
    <location>
        <begin position="25"/>
        <end position="99"/>
    </location>
</feature>
<dbReference type="InterPro" id="IPR012340">
    <property type="entry name" value="NA-bd_OB-fold"/>
</dbReference>